<evidence type="ECO:0000256" key="2">
    <source>
        <dbReference type="SAM" id="Phobius"/>
    </source>
</evidence>
<feature type="region of interest" description="Disordered" evidence="1">
    <location>
        <begin position="223"/>
        <end position="242"/>
    </location>
</feature>
<sequence length="386" mass="39264">MTQDNTEPITPDSASGDDTTAVPPRRKRFRQWRRSRPFWGGLLLLLAGAELLSLPLLNLIMLAKLGIVMSMGIGGISGLLLGIVLVVCGLLLWIDPAHRLFYAIIGLAGGVISFPGTNFGGFLIGLLLAITGGALAFGWTVRAPEAASSPSHKRGSSSALAVLVVTAVAATMSTTGRAEAATDPCLLIFTCPSPPSTGSPAPPVLPPLSSVLPVPVPTVVPPIGTPPGPAPGDAKSPDTTGAAGLRAYTAPVVLTAGSVRVTGFAYQGVAPMPTAGGGTVRMMKFTVGTLSAANGVKGNIGRSGRSTVLAASSMDFTGGVTLYATKFSGRLLGVPMTLTPGNAESELIRLLKSVTPAMPLTLTDVVAEQPIMQASSFQSVFGLSAA</sequence>
<dbReference type="RefSeq" id="WP_139100780.1">
    <property type="nucleotide sequence ID" value="NZ_VDFW01000058.1"/>
</dbReference>
<gene>
    <name evidence="3" type="ORF">FG385_33240</name>
</gene>
<dbReference type="Proteomes" id="UP000305546">
    <property type="component" value="Unassembled WGS sequence"/>
</dbReference>
<dbReference type="AlphaFoldDB" id="A0A5C4LUL4"/>
<feature type="transmembrane region" description="Helical" evidence="2">
    <location>
        <begin position="100"/>
        <end position="116"/>
    </location>
</feature>
<evidence type="ECO:0000313" key="4">
    <source>
        <dbReference type="Proteomes" id="UP000305546"/>
    </source>
</evidence>
<dbReference type="EMBL" id="VDFW01000058">
    <property type="protein sequence ID" value="TNC18876.1"/>
    <property type="molecule type" value="Genomic_DNA"/>
</dbReference>
<feature type="transmembrane region" description="Helical" evidence="2">
    <location>
        <begin position="122"/>
        <end position="143"/>
    </location>
</feature>
<evidence type="ECO:0000256" key="1">
    <source>
        <dbReference type="SAM" id="MobiDB-lite"/>
    </source>
</evidence>
<organism evidence="3 4">
    <name type="scientific">Amycolatopsis alkalitolerans</name>
    <dbReference type="NCBI Taxonomy" id="2547244"/>
    <lineage>
        <taxon>Bacteria</taxon>
        <taxon>Bacillati</taxon>
        <taxon>Actinomycetota</taxon>
        <taxon>Actinomycetes</taxon>
        <taxon>Pseudonocardiales</taxon>
        <taxon>Pseudonocardiaceae</taxon>
        <taxon>Amycolatopsis</taxon>
    </lineage>
</organism>
<proteinExistence type="predicted"/>
<comment type="caution">
    <text evidence="3">The sequence shown here is derived from an EMBL/GenBank/DDBJ whole genome shotgun (WGS) entry which is preliminary data.</text>
</comment>
<name>A0A5C4LUL4_9PSEU</name>
<keyword evidence="2" id="KW-0472">Membrane</keyword>
<dbReference type="Pfam" id="PF19609">
    <property type="entry name" value="DUF6114"/>
    <property type="match status" value="1"/>
</dbReference>
<keyword evidence="2" id="KW-0812">Transmembrane</keyword>
<feature type="transmembrane region" description="Helical" evidence="2">
    <location>
        <begin position="38"/>
        <end position="61"/>
    </location>
</feature>
<protein>
    <submittedName>
        <fullName evidence="3">Uncharacterized protein</fullName>
    </submittedName>
</protein>
<dbReference type="InterPro" id="IPR046096">
    <property type="entry name" value="DUF6114"/>
</dbReference>
<keyword evidence="4" id="KW-1185">Reference proteome</keyword>
<feature type="region of interest" description="Disordered" evidence="1">
    <location>
        <begin position="1"/>
        <end position="26"/>
    </location>
</feature>
<reference evidence="3 4" key="1">
    <citation type="submission" date="2019-06" db="EMBL/GenBank/DDBJ databases">
        <title>Amycolatopsis alkalitolerans sp. nov., isolated from Gastrodia elata Blume.</title>
        <authorList>
            <person name="Narsing Rao M.P."/>
            <person name="Li W.J."/>
        </authorList>
    </citation>
    <scope>NUCLEOTIDE SEQUENCE [LARGE SCALE GENOMIC DNA]</scope>
    <source>
        <strain evidence="3 4">SYSUP0005</strain>
    </source>
</reference>
<feature type="transmembrane region" description="Helical" evidence="2">
    <location>
        <begin position="155"/>
        <end position="172"/>
    </location>
</feature>
<dbReference type="OrthoDB" id="3535986at2"/>
<accession>A0A5C4LUL4</accession>
<evidence type="ECO:0000313" key="3">
    <source>
        <dbReference type="EMBL" id="TNC18876.1"/>
    </source>
</evidence>
<keyword evidence="2" id="KW-1133">Transmembrane helix</keyword>
<feature type="compositionally biased region" description="Polar residues" evidence="1">
    <location>
        <begin position="1"/>
        <end position="18"/>
    </location>
</feature>
<feature type="transmembrane region" description="Helical" evidence="2">
    <location>
        <begin position="67"/>
        <end position="93"/>
    </location>
</feature>